<organism evidence="2 3">
    <name type="scientific">Rhipicephalus microplus</name>
    <name type="common">Cattle tick</name>
    <name type="synonym">Boophilus microplus</name>
    <dbReference type="NCBI Taxonomy" id="6941"/>
    <lineage>
        <taxon>Eukaryota</taxon>
        <taxon>Metazoa</taxon>
        <taxon>Ecdysozoa</taxon>
        <taxon>Arthropoda</taxon>
        <taxon>Chelicerata</taxon>
        <taxon>Arachnida</taxon>
        <taxon>Acari</taxon>
        <taxon>Parasitiformes</taxon>
        <taxon>Ixodida</taxon>
        <taxon>Ixodoidea</taxon>
        <taxon>Ixodidae</taxon>
        <taxon>Rhipicephalinae</taxon>
        <taxon>Rhipicephalus</taxon>
        <taxon>Boophilus</taxon>
    </lineage>
</organism>
<protein>
    <submittedName>
        <fullName evidence="2">Uncharacterized protein</fullName>
    </submittedName>
</protein>
<evidence type="ECO:0000313" key="2">
    <source>
        <dbReference type="EMBL" id="KAH8009391.1"/>
    </source>
</evidence>
<sequence>MPKSSSNASHTEHKKLGENNREKKTPTLPHRHDRKKKSRNVQGKEAAVGRKSSSRGENDWGGARRSVCYTTQTVSYVSGGVQKQVQLKVPLLRLNRLEWLSAEFGAMTRSKMSKKSDSKEKGRNSTPADAKSKVSAVSDSKHIPARVTRSNSPPQCMAALAGSKPGNKSDLTQKNKLRSLIKEEVYDDISDVPLEEYCDAKSIKAETEAGATNNEPRESRHTKQKSRGDAKLAQALVKKHKSEPLETAAAEGKGGQPPHKKQKSTPLDDLEDISDTPLDEYGFSENESQCASVANATELKVAKARDTTTGLKPSDSASNDVTSKDKAPMNKAAKKGPPEAHSSVKISATKHQLSKAKLNLASTKPASKPSPAPESAKDVLEKRAVKRSGTPCKDLGAKKSKTDADAAKEKVESNASTTQRSNSSPLLTKKAPLAKSASKLSPRTKNTAATCGLKETPATKVKASTSETTEKAKSASPGVQQKSCPEAVNKVEKDKREKKPVHCSKSSSDKPASALGNSKNIPASSSTKTAGEVTNAKPSSEVTIESTTSPVTEKVMNTTSPVTEKVLPAKVEPTNEPGKIKTATESGMAKPGNDSAKAKPISDSAKVKPGTCVSSAVAKTALSTKPARTPASCAKSTLKTAVTAAAKALISSAPEKQSFETSPRTNKRPQPDLKTEHLKPAKNSVLIAKKTAVENINANGSTERKLDVVPPNKETAKSEPSVLFAAGIEVKISRSKLPSNQEVPKCSSGSQIHAAAAEILSHAPKRKGNEQRGTCDALASENAKQIRKEKAQLTQCAEPSVSVPDSDEITSTSSTFEGLCEKEKQEHHTSNNVEMAAAEVTGERSSLQSTTTGKGAPAVTVMSTETPAPTTECVSGESLSDIVGAISERAPCTTGKLHKDKSDLRKPCKSTVQVTAKALEQHNTSVPYALDVEADVSGGAKGVDAGAEEECLASVADGLTIHREDREKQQDASDTASKSRDNISFVADATSRNVLTVASTCHPSDLLHGNASQIWTVHGDGDPQEKNDRDLSSINTSAPLQKGLLQMECSNESSTRGHTEPPTNAEVSPRAVSVVSLPKQSRSENAQGDSSGSVPKEAIDALVVTGHSEKPLRNIKVTIEKCSSERPNVGEGYVSKSEETTIGALLKELVDVASSNAKDDLCRSTATGGSFQGPEEPMSSPVPAQQDKAVKCLESGPTGELHDSAPSIDICQPTREVLQWQAEHARALNKEKEGIPIAGSEPIQKLHSEGANKGDFQTGCETLDQVPAEELNRASPTKAHSSLPLFQPSAYATLSDSFSGNRHREEALKNEPAEGEHGNVVAAALPLRPDTSNENSVGLGSDIMANKSTSRQEEATIIEQQPVLEARGASSDKTTNSGLGNRGSTKKRLCAVAAGDVKAASDEVTLHHIDREPALDAKRDLDMISCLHILDVCGSHAEKLVNLKKRIESDSITKREAVTEISQLVHTAVVEELFKRDRADRALNLLARIPFSLDPHEVVKIRKITQSI</sequence>
<reference evidence="2" key="1">
    <citation type="journal article" date="2020" name="Cell">
        <title>Large-Scale Comparative Analyses of Tick Genomes Elucidate Their Genetic Diversity and Vector Capacities.</title>
        <authorList>
            <consortium name="Tick Genome and Microbiome Consortium (TIGMIC)"/>
            <person name="Jia N."/>
            <person name="Wang J."/>
            <person name="Shi W."/>
            <person name="Du L."/>
            <person name="Sun Y."/>
            <person name="Zhan W."/>
            <person name="Jiang J.F."/>
            <person name="Wang Q."/>
            <person name="Zhang B."/>
            <person name="Ji P."/>
            <person name="Bell-Sakyi L."/>
            <person name="Cui X.M."/>
            <person name="Yuan T.T."/>
            <person name="Jiang B.G."/>
            <person name="Yang W.F."/>
            <person name="Lam T.T."/>
            <person name="Chang Q.C."/>
            <person name="Ding S.J."/>
            <person name="Wang X.J."/>
            <person name="Zhu J.G."/>
            <person name="Ruan X.D."/>
            <person name="Zhao L."/>
            <person name="Wei J.T."/>
            <person name="Ye R.Z."/>
            <person name="Que T.C."/>
            <person name="Du C.H."/>
            <person name="Zhou Y.H."/>
            <person name="Cheng J.X."/>
            <person name="Dai P.F."/>
            <person name="Guo W.B."/>
            <person name="Han X.H."/>
            <person name="Huang E.J."/>
            <person name="Li L.F."/>
            <person name="Wei W."/>
            <person name="Gao Y.C."/>
            <person name="Liu J.Z."/>
            <person name="Shao H.Z."/>
            <person name="Wang X."/>
            <person name="Wang C.C."/>
            <person name="Yang T.C."/>
            <person name="Huo Q.B."/>
            <person name="Li W."/>
            <person name="Chen H.Y."/>
            <person name="Chen S.E."/>
            <person name="Zhou L.G."/>
            <person name="Ni X.B."/>
            <person name="Tian J.H."/>
            <person name="Sheng Y."/>
            <person name="Liu T."/>
            <person name="Pan Y.S."/>
            <person name="Xia L.Y."/>
            <person name="Li J."/>
            <person name="Zhao F."/>
            <person name="Cao W.C."/>
        </authorList>
    </citation>
    <scope>NUCLEOTIDE SEQUENCE</scope>
    <source>
        <strain evidence="2">Rmic-2018</strain>
    </source>
</reference>
<feature type="compositionally biased region" description="Acidic residues" evidence="1">
    <location>
        <begin position="268"/>
        <end position="278"/>
    </location>
</feature>
<reference evidence="2" key="2">
    <citation type="submission" date="2021-09" db="EMBL/GenBank/DDBJ databases">
        <authorList>
            <person name="Jia N."/>
            <person name="Wang J."/>
            <person name="Shi W."/>
            <person name="Du L."/>
            <person name="Sun Y."/>
            <person name="Zhan W."/>
            <person name="Jiang J."/>
            <person name="Wang Q."/>
            <person name="Zhang B."/>
            <person name="Ji P."/>
            <person name="Sakyi L.B."/>
            <person name="Cui X."/>
            <person name="Yuan T."/>
            <person name="Jiang B."/>
            <person name="Yang W."/>
            <person name="Lam T.T.-Y."/>
            <person name="Chang Q."/>
            <person name="Ding S."/>
            <person name="Wang X."/>
            <person name="Zhu J."/>
            <person name="Ruan X."/>
            <person name="Zhao L."/>
            <person name="Wei J."/>
            <person name="Que T."/>
            <person name="Du C."/>
            <person name="Cheng J."/>
            <person name="Dai P."/>
            <person name="Han X."/>
            <person name="Huang E."/>
            <person name="Gao Y."/>
            <person name="Liu J."/>
            <person name="Shao H."/>
            <person name="Ye R."/>
            <person name="Li L."/>
            <person name="Wei W."/>
            <person name="Wang X."/>
            <person name="Wang C."/>
            <person name="Huo Q."/>
            <person name="Li W."/>
            <person name="Guo W."/>
            <person name="Chen H."/>
            <person name="Chen S."/>
            <person name="Zhou L."/>
            <person name="Zhou L."/>
            <person name="Ni X."/>
            <person name="Tian J."/>
            <person name="Zhou Y."/>
            <person name="Sheng Y."/>
            <person name="Liu T."/>
            <person name="Pan Y."/>
            <person name="Xia L."/>
            <person name="Li J."/>
            <person name="Zhao F."/>
            <person name="Cao W."/>
        </authorList>
    </citation>
    <scope>NUCLEOTIDE SEQUENCE</scope>
    <source>
        <strain evidence="2">Rmic-2018</strain>
        <tissue evidence="2">Larvae</tissue>
    </source>
</reference>
<feature type="compositionally biased region" description="Polar residues" evidence="1">
    <location>
        <begin position="1078"/>
        <end position="1093"/>
    </location>
</feature>
<evidence type="ECO:0000313" key="3">
    <source>
        <dbReference type="Proteomes" id="UP000821866"/>
    </source>
</evidence>
<dbReference type="Proteomes" id="UP000821866">
    <property type="component" value="Chromosome 9"/>
</dbReference>
<feature type="compositionally biased region" description="Polar residues" evidence="1">
    <location>
        <begin position="504"/>
        <end position="529"/>
    </location>
</feature>
<feature type="region of interest" description="Disordered" evidence="1">
    <location>
        <begin position="1161"/>
        <end position="1184"/>
    </location>
</feature>
<feature type="compositionally biased region" description="Polar residues" evidence="1">
    <location>
        <begin position="413"/>
        <end position="423"/>
    </location>
</feature>
<feature type="compositionally biased region" description="Low complexity" evidence="1">
    <location>
        <begin position="424"/>
        <end position="441"/>
    </location>
</feature>
<feature type="compositionally biased region" description="Basic and acidic residues" evidence="1">
    <location>
        <begin position="1302"/>
        <end position="1317"/>
    </location>
</feature>
<feature type="compositionally biased region" description="Basic and acidic residues" evidence="1">
    <location>
        <begin position="114"/>
        <end position="123"/>
    </location>
</feature>
<feature type="compositionally biased region" description="Basic and acidic residues" evidence="1">
    <location>
        <begin position="1019"/>
        <end position="1031"/>
    </location>
</feature>
<keyword evidence="3" id="KW-1185">Reference proteome</keyword>
<gene>
    <name evidence="2" type="ORF">HPB51_016097</name>
</gene>
<feature type="compositionally biased region" description="Basic and acidic residues" evidence="1">
    <location>
        <begin position="10"/>
        <end position="25"/>
    </location>
</feature>
<feature type="compositionally biased region" description="Polar residues" evidence="1">
    <location>
        <begin position="307"/>
        <end position="321"/>
    </location>
</feature>
<feature type="compositionally biased region" description="Polar residues" evidence="1">
    <location>
        <begin position="1371"/>
        <end position="1383"/>
    </location>
</feature>
<feature type="region of interest" description="Disordered" evidence="1">
    <location>
        <begin position="302"/>
        <end position="610"/>
    </location>
</feature>
<feature type="compositionally biased region" description="Basic and acidic residues" evidence="1">
    <location>
        <begin position="669"/>
        <end position="679"/>
    </location>
</feature>
<feature type="region of interest" description="Disordered" evidence="1">
    <location>
        <begin position="207"/>
        <end position="289"/>
    </location>
</feature>
<feature type="region of interest" description="Disordered" evidence="1">
    <location>
        <begin position="1"/>
        <end position="64"/>
    </location>
</feature>
<feature type="region of interest" description="Disordered" evidence="1">
    <location>
        <begin position="1017"/>
        <end position="1095"/>
    </location>
</feature>
<feature type="region of interest" description="Disordered" evidence="1">
    <location>
        <begin position="1301"/>
        <end position="1320"/>
    </location>
</feature>
<name>A0A9J6D6D5_RHIMP</name>
<feature type="region of interest" description="Disordered" evidence="1">
    <location>
        <begin position="108"/>
        <end position="175"/>
    </location>
</feature>
<accession>A0A9J6D6D5</accession>
<feature type="compositionally biased region" description="Basic and acidic residues" evidence="1">
    <location>
        <begin position="395"/>
        <end position="412"/>
    </location>
</feature>
<dbReference type="EMBL" id="JABSTU010000011">
    <property type="protein sequence ID" value="KAH8009391.1"/>
    <property type="molecule type" value="Genomic_DNA"/>
</dbReference>
<comment type="caution">
    <text evidence="2">The sequence shown here is derived from an EMBL/GenBank/DDBJ whole genome shotgun (WGS) entry which is preliminary data.</text>
</comment>
<feature type="region of interest" description="Disordered" evidence="1">
    <location>
        <begin position="650"/>
        <end position="686"/>
    </location>
</feature>
<proteinExistence type="predicted"/>
<feature type="region of interest" description="Disordered" evidence="1">
    <location>
        <begin position="1365"/>
        <end position="1384"/>
    </location>
</feature>
<dbReference type="VEuPathDB" id="VectorBase:LOC119178384"/>
<feature type="compositionally biased region" description="Polar residues" evidence="1">
    <location>
        <begin position="1048"/>
        <end position="1066"/>
    </location>
</feature>
<feature type="compositionally biased region" description="Polar residues" evidence="1">
    <location>
        <begin position="536"/>
        <end position="562"/>
    </location>
</feature>
<feature type="compositionally biased region" description="Basic residues" evidence="1">
    <location>
        <begin position="29"/>
        <end position="39"/>
    </location>
</feature>
<feature type="compositionally biased region" description="Basic and acidic residues" evidence="1">
    <location>
        <begin position="215"/>
        <end position="230"/>
    </location>
</feature>
<evidence type="ECO:0000256" key="1">
    <source>
        <dbReference type="SAM" id="MobiDB-lite"/>
    </source>
</evidence>